<protein>
    <submittedName>
        <fullName evidence="1">Uncharacterized protein</fullName>
    </submittedName>
</protein>
<proteinExistence type="predicted"/>
<dbReference type="Proteomes" id="UP000225402">
    <property type="component" value="Segment"/>
</dbReference>
<evidence type="ECO:0000313" key="2">
    <source>
        <dbReference type="EMBL" id="AOO12501.1"/>
    </source>
</evidence>
<organism evidence="1 6">
    <name type="scientific">Cyanophage S-RIM44</name>
    <dbReference type="NCBI Taxonomy" id="1278485"/>
    <lineage>
        <taxon>Viruses</taxon>
        <taxon>Duplodnaviria</taxon>
        <taxon>Heunggongvirae</taxon>
        <taxon>Uroviricota</taxon>
        <taxon>Caudoviricetes</taxon>
        <taxon>Pantevenvirales</taxon>
        <taxon>Kyanoviridae</taxon>
        <taxon>Vellamovirus</taxon>
        <taxon>Vellamovirus rhodeisland44</taxon>
    </lineage>
</organism>
<gene>
    <name evidence="2" type="ORF">Sn080709_084</name>
    <name evidence="3" type="ORF">W2100709_085</name>
    <name evidence="1" type="ORF">W270710_084</name>
</gene>
<sequence>MFAVQPTSFGTFDEHGADYAINIGHAYRIAAIRQAEGEGDQMVWKITTGNPIPWVRVYDDESVSSVTTQELALLV</sequence>
<name>A0A127KN15_9CAUD</name>
<dbReference type="Proteomes" id="UP000225478">
    <property type="component" value="Segment"/>
</dbReference>
<evidence type="ECO:0000313" key="3">
    <source>
        <dbReference type="EMBL" id="AOO12967.1"/>
    </source>
</evidence>
<evidence type="ECO:0000313" key="6">
    <source>
        <dbReference type="Proteomes" id="UP000225786"/>
    </source>
</evidence>
<dbReference type="EMBL" id="KU594607">
    <property type="protein sequence ID" value="AMO43328.1"/>
    <property type="molecule type" value="Genomic_DNA"/>
</dbReference>
<dbReference type="EMBL" id="KX349295">
    <property type="protein sequence ID" value="AOO12501.1"/>
    <property type="molecule type" value="Genomic_DNA"/>
</dbReference>
<reference evidence="1 6" key="2">
    <citation type="submission" date="2016-01" db="EMBL/GenBank/DDBJ databases">
        <title>The genomic content and context of auxiliary metabolic genes in marine cyanophages.</title>
        <authorList>
            <person name="Marston M.F."/>
            <person name="Martiny J.B.H."/>
            <person name="Crummett L.T."/>
        </authorList>
    </citation>
    <scope>NUCLEOTIDE SEQUENCE [LARGE SCALE GENOMIC DNA]</scope>
    <source>
        <strain evidence="1">W2_07_0710</strain>
    </source>
</reference>
<evidence type="ECO:0000313" key="4">
    <source>
        <dbReference type="Proteomes" id="UP000225402"/>
    </source>
</evidence>
<dbReference type="Proteomes" id="UP000225786">
    <property type="component" value="Segment"/>
</dbReference>
<dbReference type="EMBL" id="KX349297">
    <property type="protein sequence ID" value="AOO12967.1"/>
    <property type="molecule type" value="Genomic_DNA"/>
</dbReference>
<reference evidence="4 5" key="1">
    <citation type="journal article" date="2016" name="Environ. Microbiol.">
        <title>Genomic diversification of marine cyanophages into stable ecotypes.</title>
        <authorList>
            <person name="Marston M.F."/>
            <person name="Martiny J.B."/>
        </authorList>
    </citation>
    <scope>NUCLEOTIDE SEQUENCE [LARGE SCALE GENOMIC DNA]</scope>
    <source>
        <strain evidence="2">Sn_08_0709</strain>
        <strain evidence="3">W2_10_0709</strain>
    </source>
</reference>
<evidence type="ECO:0000313" key="5">
    <source>
        <dbReference type="Proteomes" id="UP000225478"/>
    </source>
</evidence>
<accession>A0A127KN15</accession>
<evidence type="ECO:0000313" key="1">
    <source>
        <dbReference type="EMBL" id="AMO43328.1"/>
    </source>
</evidence>